<gene>
    <name evidence="1" type="ORF">AVEN_77616_1</name>
</gene>
<keyword evidence="2" id="KW-1185">Reference proteome</keyword>
<dbReference type="EMBL" id="BGPR01010461">
    <property type="protein sequence ID" value="GBN46276.1"/>
    <property type="molecule type" value="Genomic_DNA"/>
</dbReference>
<reference evidence="1 2" key="1">
    <citation type="journal article" date="2019" name="Sci. Rep.">
        <title>Orb-weaving spider Araneus ventricosus genome elucidates the spidroin gene catalogue.</title>
        <authorList>
            <person name="Kono N."/>
            <person name="Nakamura H."/>
            <person name="Ohtoshi R."/>
            <person name="Moran D.A.P."/>
            <person name="Shinohara A."/>
            <person name="Yoshida Y."/>
            <person name="Fujiwara M."/>
            <person name="Mori M."/>
            <person name="Tomita M."/>
            <person name="Arakawa K."/>
        </authorList>
    </citation>
    <scope>NUCLEOTIDE SEQUENCE [LARGE SCALE GENOMIC DNA]</scope>
</reference>
<accession>A0A4Y2P8D8</accession>
<dbReference type="Proteomes" id="UP000499080">
    <property type="component" value="Unassembled WGS sequence"/>
</dbReference>
<sequence length="84" mass="9815">MKQLKVKDTNRSKLKKSKEQKPEVAWWQRLGFWAGWYQIRNLVPSKNRNICGPSVIWSTNESMVNRPIIDVVLMFGEEGIVLVI</sequence>
<dbReference type="AlphaFoldDB" id="A0A4Y2P8D8"/>
<name>A0A4Y2P8D8_ARAVE</name>
<evidence type="ECO:0000313" key="2">
    <source>
        <dbReference type="Proteomes" id="UP000499080"/>
    </source>
</evidence>
<proteinExistence type="predicted"/>
<protein>
    <submittedName>
        <fullName evidence="1">Uncharacterized protein</fullName>
    </submittedName>
</protein>
<organism evidence="1 2">
    <name type="scientific">Araneus ventricosus</name>
    <name type="common">Orbweaver spider</name>
    <name type="synonym">Epeira ventricosa</name>
    <dbReference type="NCBI Taxonomy" id="182803"/>
    <lineage>
        <taxon>Eukaryota</taxon>
        <taxon>Metazoa</taxon>
        <taxon>Ecdysozoa</taxon>
        <taxon>Arthropoda</taxon>
        <taxon>Chelicerata</taxon>
        <taxon>Arachnida</taxon>
        <taxon>Araneae</taxon>
        <taxon>Araneomorphae</taxon>
        <taxon>Entelegynae</taxon>
        <taxon>Araneoidea</taxon>
        <taxon>Araneidae</taxon>
        <taxon>Araneus</taxon>
    </lineage>
</organism>
<evidence type="ECO:0000313" key="1">
    <source>
        <dbReference type="EMBL" id="GBN46276.1"/>
    </source>
</evidence>
<comment type="caution">
    <text evidence="1">The sequence shown here is derived from an EMBL/GenBank/DDBJ whole genome shotgun (WGS) entry which is preliminary data.</text>
</comment>